<dbReference type="PATRIC" id="fig|1123384.7.peg.1746"/>
<dbReference type="InterPro" id="IPR032456">
    <property type="entry name" value="Peptidase_M48_N"/>
</dbReference>
<evidence type="ECO:0000259" key="11">
    <source>
        <dbReference type="Pfam" id="PF16491"/>
    </source>
</evidence>
<dbReference type="Gene3D" id="3.30.2010.10">
    <property type="entry name" value="Metalloproteases ('zincins'), catalytic domain"/>
    <property type="match status" value="1"/>
</dbReference>
<feature type="active site" description="Proton donor" evidence="6">
    <location>
        <position position="349"/>
    </location>
</feature>
<dbReference type="KEGG" id="phy:AJ81_08715"/>
<feature type="binding site" evidence="7">
    <location>
        <position position="345"/>
    </location>
    <ligand>
        <name>Zn(2+)</name>
        <dbReference type="ChEBI" id="CHEBI:29105"/>
        <note>catalytic</note>
    </ligand>
</feature>
<evidence type="ECO:0000256" key="1">
    <source>
        <dbReference type="ARBA" id="ARBA00022670"/>
    </source>
</evidence>
<reference evidence="12 13" key="1">
    <citation type="submission" date="2014-01" db="EMBL/GenBank/DDBJ databases">
        <title>Genome sequencing of Thermotog hypogea.</title>
        <authorList>
            <person name="Zhang X."/>
            <person name="Alvare G."/>
            <person name="Fristensky B."/>
            <person name="Chen L."/>
            <person name="Suen T."/>
            <person name="Chen Q."/>
            <person name="Ma K."/>
        </authorList>
    </citation>
    <scope>NUCLEOTIDE SEQUENCE [LARGE SCALE GENOMIC DNA]</scope>
    <source>
        <strain evidence="12 13">DSM 11164</strain>
    </source>
</reference>
<feature type="transmembrane region" description="Helical" evidence="9">
    <location>
        <begin position="143"/>
        <end position="162"/>
    </location>
</feature>
<evidence type="ECO:0000256" key="9">
    <source>
        <dbReference type="SAM" id="Phobius"/>
    </source>
</evidence>
<dbReference type="PaxDb" id="1123384-AJ81_08715"/>
<dbReference type="OrthoDB" id="9781930at2"/>
<feature type="active site" evidence="6">
    <location>
        <position position="270"/>
    </location>
</feature>
<gene>
    <name evidence="12" type="ORF">AJ81_08715</name>
</gene>
<evidence type="ECO:0000256" key="8">
    <source>
        <dbReference type="RuleBase" id="RU003983"/>
    </source>
</evidence>
<dbReference type="STRING" id="1123384.AJ81_08715"/>
<evidence type="ECO:0000313" key="13">
    <source>
        <dbReference type="Proteomes" id="UP000077469"/>
    </source>
</evidence>
<evidence type="ECO:0000256" key="5">
    <source>
        <dbReference type="ARBA" id="ARBA00023049"/>
    </source>
</evidence>
<dbReference type="AlphaFoldDB" id="A0A0X1KSQ2"/>
<keyword evidence="2 7" id="KW-0479">Metal-binding</keyword>
<feature type="transmembrane region" description="Helical" evidence="9">
    <location>
        <begin position="283"/>
        <end position="304"/>
    </location>
</feature>
<evidence type="ECO:0000256" key="3">
    <source>
        <dbReference type="ARBA" id="ARBA00022801"/>
    </source>
</evidence>
<dbReference type="GO" id="GO:0004222">
    <property type="term" value="F:metalloendopeptidase activity"/>
    <property type="evidence" value="ECO:0007669"/>
    <property type="project" value="InterPro"/>
</dbReference>
<feature type="transmembrane region" description="Helical" evidence="9">
    <location>
        <begin position="61"/>
        <end position="78"/>
    </location>
</feature>
<dbReference type="GO" id="GO:0046872">
    <property type="term" value="F:metal ion binding"/>
    <property type="evidence" value="ECO:0007669"/>
    <property type="project" value="UniProtKB-KW"/>
</dbReference>
<dbReference type="GO" id="GO:0071586">
    <property type="term" value="P:CAAX-box protein processing"/>
    <property type="evidence" value="ECO:0007669"/>
    <property type="project" value="InterPro"/>
</dbReference>
<protein>
    <submittedName>
        <fullName evidence="12">Peptidase</fullName>
    </submittedName>
</protein>
<keyword evidence="4 7" id="KW-0862">Zinc</keyword>
<sequence length="404" mass="47368">MIETILLSVLIVRTTWRIFLEVLNLLHSTSPQVEIPEVLKDKLTPELLEKSKQYLKDRTKLRILSETTQLVVTIYLVLQGFPRLERLFLAYSPLLQAFLFFGALGTIFYLVNLPFRLYSIFVIENKYGFNTATKRTFLRDQTIAVSLILVFSALLIPVLLWLLKHQVWWWQASILTFGFILFFWFIQPTLIAPLFYKFTELEDEGLKKRIKELIERSSAKIPKIYVMNASKRTKKQNAYVTGIGRSRRLVLYDTIMNYPSDELLAVVAHELGHHVKKHIQKNVILFSIYATILLYLMNFVYQHILKTNAFDVQRPHTIFVYSFLFVSTISYFLEPLVNYLSRKMEYEADLFSVELLKNPAAMISALKRLVKENLSNANPHPLYKVWYYSHPAPEERIRALSQVQ</sequence>
<evidence type="ECO:0000256" key="4">
    <source>
        <dbReference type="ARBA" id="ARBA00022833"/>
    </source>
</evidence>
<dbReference type="EMBL" id="CP007141">
    <property type="protein sequence ID" value="AJC74250.1"/>
    <property type="molecule type" value="Genomic_DNA"/>
</dbReference>
<dbReference type="Pfam" id="PF01435">
    <property type="entry name" value="Peptidase_M48"/>
    <property type="match status" value="1"/>
</dbReference>
<feature type="transmembrane region" description="Helical" evidence="9">
    <location>
        <begin position="90"/>
        <end position="111"/>
    </location>
</feature>
<keyword evidence="9" id="KW-0812">Transmembrane</keyword>
<evidence type="ECO:0000313" key="12">
    <source>
        <dbReference type="EMBL" id="AJC74250.1"/>
    </source>
</evidence>
<organism evidence="12 13">
    <name type="scientific">Pseudothermotoga hypogea DSM 11164 = NBRC 106472</name>
    <dbReference type="NCBI Taxonomy" id="1123384"/>
    <lineage>
        <taxon>Bacteria</taxon>
        <taxon>Thermotogati</taxon>
        <taxon>Thermotogota</taxon>
        <taxon>Thermotogae</taxon>
        <taxon>Thermotogales</taxon>
        <taxon>Thermotogaceae</taxon>
        <taxon>Pseudothermotoga</taxon>
    </lineage>
</organism>
<feature type="transmembrane region" description="Helical" evidence="9">
    <location>
        <begin position="316"/>
        <end position="333"/>
    </location>
</feature>
<dbReference type="Pfam" id="PF16491">
    <property type="entry name" value="Peptidase_M48_N"/>
    <property type="match status" value="1"/>
</dbReference>
<dbReference type="InterPro" id="IPR027057">
    <property type="entry name" value="CAXX_Prtase_1"/>
</dbReference>
<evidence type="ECO:0000259" key="10">
    <source>
        <dbReference type="Pfam" id="PF01435"/>
    </source>
</evidence>
<accession>A0A0X1KSQ2</accession>
<feature type="domain" description="Peptidase M48" evidence="10">
    <location>
        <begin position="201"/>
        <end position="402"/>
    </location>
</feature>
<name>A0A0X1KSQ2_9THEM</name>
<feature type="binding site" evidence="7">
    <location>
        <position position="269"/>
    </location>
    <ligand>
        <name>Zn(2+)</name>
        <dbReference type="ChEBI" id="CHEBI:29105"/>
        <note>catalytic</note>
    </ligand>
</feature>
<evidence type="ECO:0000256" key="2">
    <source>
        <dbReference type="ARBA" id="ARBA00022723"/>
    </source>
</evidence>
<dbReference type="RefSeq" id="WP_031502332.1">
    <property type="nucleotide sequence ID" value="NC_022795.1"/>
</dbReference>
<feature type="transmembrane region" description="Helical" evidence="9">
    <location>
        <begin position="168"/>
        <end position="186"/>
    </location>
</feature>
<comment type="similarity">
    <text evidence="8">Belongs to the peptidase M48 family.</text>
</comment>
<dbReference type="PANTHER" id="PTHR10120">
    <property type="entry name" value="CAAX PRENYL PROTEASE 1"/>
    <property type="match status" value="1"/>
</dbReference>
<proteinExistence type="inferred from homology"/>
<dbReference type="Proteomes" id="UP000077469">
    <property type="component" value="Chromosome"/>
</dbReference>
<evidence type="ECO:0000256" key="7">
    <source>
        <dbReference type="PIRSR" id="PIRSR627057-2"/>
    </source>
</evidence>
<dbReference type="InterPro" id="IPR001915">
    <property type="entry name" value="Peptidase_M48"/>
</dbReference>
<evidence type="ECO:0000256" key="6">
    <source>
        <dbReference type="PIRSR" id="PIRSR627057-1"/>
    </source>
</evidence>
<keyword evidence="5 8" id="KW-0482">Metalloprotease</keyword>
<feature type="binding site" evidence="7">
    <location>
        <position position="273"/>
    </location>
    <ligand>
        <name>Zn(2+)</name>
        <dbReference type="ChEBI" id="CHEBI:29105"/>
        <note>catalytic</note>
    </ligand>
</feature>
<keyword evidence="1 8" id="KW-0645">Protease</keyword>
<comment type="cofactor">
    <cofactor evidence="7 8">
        <name>Zn(2+)</name>
        <dbReference type="ChEBI" id="CHEBI:29105"/>
    </cofactor>
    <text evidence="7 8">Binds 1 zinc ion per subunit.</text>
</comment>
<keyword evidence="9" id="KW-0472">Membrane</keyword>
<keyword evidence="9" id="KW-1133">Transmembrane helix</keyword>
<dbReference type="CDD" id="cd07343">
    <property type="entry name" value="M48A_Zmpste24p_like"/>
    <property type="match status" value="1"/>
</dbReference>
<feature type="domain" description="CAAX prenyl protease 1 N-terminal" evidence="11">
    <location>
        <begin position="33"/>
        <end position="197"/>
    </location>
</feature>
<keyword evidence="3 8" id="KW-0378">Hydrolase</keyword>
<keyword evidence="13" id="KW-1185">Reference proteome</keyword>